<dbReference type="InterPro" id="IPR034009">
    <property type="entry name" value="M3B_PepF_4"/>
</dbReference>
<keyword evidence="4 6" id="KW-0862">Zinc</keyword>
<evidence type="ECO:0000256" key="5">
    <source>
        <dbReference type="ARBA" id="ARBA00023049"/>
    </source>
</evidence>
<evidence type="ECO:0000259" key="7">
    <source>
        <dbReference type="Pfam" id="PF01432"/>
    </source>
</evidence>
<dbReference type="GO" id="GO:0046872">
    <property type="term" value="F:metal ion binding"/>
    <property type="evidence" value="ECO:0007669"/>
    <property type="project" value="UniProtKB-UniRule"/>
</dbReference>
<dbReference type="CDD" id="cd09609">
    <property type="entry name" value="M3B_PepF"/>
    <property type="match status" value="1"/>
</dbReference>
<dbReference type="Gene3D" id="1.20.140.70">
    <property type="entry name" value="Oligopeptidase f, N-terminal domain"/>
    <property type="match status" value="1"/>
</dbReference>
<name>A0AAU9DJT2_9LACO</name>
<organism evidence="9 10">
    <name type="scientific">Xylocopilactobacillus apis</name>
    <dbReference type="NCBI Taxonomy" id="2932183"/>
    <lineage>
        <taxon>Bacteria</taxon>
        <taxon>Bacillati</taxon>
        <taxon>Bacillota</taxon>
        <taxon>Bacilli</taxon>
        <taxon>Lactobacillales</taxon>
        <taxon>Lactobacillaceae</taxon>
        <taxon>Xylocopilactobacillus</taxon>
    </lineage>
</organism>
<dbReference type="GO" id="GO:0006518">
    <property type="term" value="P:peptide metabolic process"/>
    <property type="evidence" value="ECO:0007669"/>
    <property type="project" value="TreeGrafter"/>
</dbReference>
<evidence type="ECO:0000256" key="3">
    <source>
        <dbReference type="ARBA" id="ARBA00022801"/>
    </source>
</evidence>
<dbReference type="InterPro" id="IPR001567">
    <property type="entry name" value="Pept_M3A_M3B_dom"/>
</dbReference>
<keyword evidence="3 6" id="KW-0378">Hydrolase</keyword>
<dbReference type="EMBL" id="AP026801">
    <property type="protein sequence ID" value="BDR55684.1"/>
    <property type="molecule type" value="Genomic_DNA"/>
</dbReference>
<dbReference type="Pfam" id="PF01432">
    <property type="entry name" value="Peptidase_M3"/>
    <property type="match status" value="1"/>
</dbReference>
<dbReference type="InterPro" id="IPR004438">
    <property type="entry name" value="Peptidase_M3B"/>
</dbReference>
<feature type="domain" description="Peptidase M3A/M3B catalytic" evidence="7">
    <location>
        <begin position="204"/>
        <end position="585"/>
    </location>
</feature>
<dbReference type="KEGG" id="xak:KIMC2_02460"/>
<feature type="domain" description="Oligopeptidase F N-terminal" evidence="8">
    <location>
        <begin position="118"/>
        <end position="182"/>
    </location>
</feature>
<dbReference type="Pfam" id="PF08439">
    <property type="entry name" value="Peptidase_M3_N"/>
    <property type="match status" value="1"/>
</dbReference>
<evidence type="ECO:0000256" key="6">
    <source>
        <dbReference type="RuleBase" id="RU368091"/>
    </source>
</evidence>
<protein>
    <recommendedName>
        <fullName evidence="6">Oligopeptidase F</fullName>
        <ecNumber evidence="6">3.4.24.-</ecNumber>
    </recommendedName>
</protein>
<evidence type="ECO:0000256" key="1">
    <source>
        <dbReference type="ARBA" id="ARBA00022670"/>
    </source>
</evidence>
<keyword evidence="1 6" id="KW-0645">Protease</keyword>
<reference evidence="9 10" key="1">
    <citation type="journal article" date="2023" name="Microbiol. Spectr.">
        <title>Symbiosis of Carpenter Bees with Uncharacterized Lactic Acid Bacteria Showing NAD Auxotrophy.</title>
        <authorList>
            <person name="Kawasaki S."/>
            <person name="Ozawa K."/>
            <person name="Mori T."/>
            <person name="Yamamoto A."/>
            <person name="Ito M."/>
            <person name="Ohkuma M."/>
            <person name="Sakamoto M."/>
            <person name="Matsutani M."/>
        </authorList>
    </citation>
    <scope>NUCLEOTIDE SEQUENCE [LARGE SCALE GENOMIC DNA]</scope>
    <source>
        <strain evidence="9 10">KimC2</strain>
    </source>
</reference>
<dbReference type="PANTHER" id="PTHR11804:SF45">
    <property type="entry name" value="SIMILAR TO OLIGOENDOPEPTIDASE"/>
    <property type="match status" value="1"/>
</dbReference>
<dbReference type="InterPro" id="IPR045090">
    <property type="entry name" value="Pept_M3A_M3B"/>
</dbReference>
<sequence>MQKMNKVPTRAEVDSKYTWDLTPLCKNNEDFKEKFNNFKEKVLNFCDKYSKTELDLSQLEEVLVEYNKLLKEYDPIAQYGWLVSTTDLTNAQNNQLSYEIGNFDADFSAQMRFIEDALLALSTDELTELQEKLPQFKGYLRRIKHYKRIALDPKVEHALAKLKPTFNSFSNIYGQIRSADLEYDTFEANGETYPLSFGLYEDRYSYDPDPEIRRNSFSKFSKELAHHQNAAAAAYLEHVSNEKRLADLYGASSVVDYLLHNQEVMRPMFDRQIDLIINKFGPVMQKYMNFLKNERGLDQMTFADRLIDLDPDFAPEVTVEDSMKYVQSALSVLGDEYVEMIMKAYPERWVDFVQNKGKETGGFCSQPYNNHPYVLMSWQNVMADVYTLIHEMGHCGQGILSTKNNTLLDSEPSLYIIEAPSTFNELLLTDSLTHGTDDPRMKRFAYTKLLSNTYFHNFITHLLEAAYQREVYNLIDEGKSFNADKLNEITLNVYHQFFGESIEFNPGTELTWMRQSHYYMGLYSYVYSASLTVSTQAFLNIKNEGQPAIDRWLELLRLGGSADPIDSAKIAGVDITTDEPLINTINYLDSVVDQVISLTKEI</sequence>
<keyword evidence="2 6" id="KW-0479">Metal-binding</keyword>
<dbReference type="EC" id="3.4.24.-" evidence="6"/>
<dbReference type="GO" id="GO:0004222">
    <property type="term" value="F:metalloendopeptidase activity"/>
    <property type="evidence" value="ECO:0007669"/>
    <property type="project" value="UniProtKB-UniRule"/>
</dbReference>
<accession>A0AAU9DJT2</accession>
<gene>
    <name evidence="9" type="ORF">KIMC2_02460</name>
</gene>
<dbReference type="NCBIfam" id="TIGR00181">
    <property type="entry name" value="pepF"/>
    <property type="match status" value="1"/>
</dbReference>
<dbReference type="GO" id="GO:0006508">
    <property type="term" value="P:proteolysis"/>
    <property type="evidence" value="ECO:0007669"/>
    <property type="project" value="UniProtKB-KW"/>
</dbReference>
<evidence type="ECO:0000256" key="2">
    <source>
        <dbReference type="ARBA" id="ARBA00022723"/>
    </source>
</evidence>
<dbReference type="RefSeq" id="WP_317697190.1">
    <property type="nucleotide sequence ID" value="NZ_AP026801.1"/>
</dbReference>
<comment type="cofactor">
    <cofactor evidence="6">
        <name>Zn(2+)</name>
        <dbReference type="ChEBI" id="CHEBI:29105"/>
    </cofactor>
    <text evidence="6">Binds 1 zinc ion.</text>
</comment>
<evidence type="ECO:0000313" key="9">
    <source>
        <dbReference type="EMBL" id="BDR55684.1"/>
    </source>
</evidence>
<dbReference type="InterPro" id="IPR042088">
    <property type="entry name" value="OligoPept_F_C"/>
</dbReference>
<dbReference type="AlphaFoldDB" id="A0AAU9DJT2"/>
<evidence type="ECO:0000313" key="10">
    <source>
        <dbReference type="Proteomes" id="UP001321804"/>
    </source>
</evidence>
<dbReference type="Gene3D" id="1.10.1370.20">
    <property type="entry name" value="Oligoendopeptidase f, C-terminal domain"/>
    <property type="match status" value="1"/>
</dbReference>
<comment type="similarity">
    <text evidence="6">Belongs to the peptidase M3B family.</text>
</comment>
<comment type="function">
    <text evidence="6">Has oligopeptidase activity and degrades a variety of small bioactive peptides.</text>
</comment>
<evidence type="ECO:0000259" key="8">
    <source>
        <dbReference type="Pfam" id="PF08439"/>
    </source>
</evidence>
<dbReference type="SUPFAM" id="SSF55486">
    <property type="entry name" value="Metalloproteases ('zincins'), catalytic domain"/>
    <property type="match status" value="1"/>
</dbReference>
<keyword evidence="5 6" id="KW-0482">Metalloprotease</keyword>
<evidence type="ECO:0000256" key="4">
    <source>
        <dbReference type="ARBA" id="ARBA00022833"/>
    </source>
</evidence>
<dbReference type="PANTHER" id="PTHR11804">
    <property type="entry name" value="PROTEASE M3 THIMET OLIGOPEPTIDASE-RELATED"/>
    <property type="match status" value="1"/>
</dbReference>
<keyword evidence="10" id="KW-1185">Reference proteome</keyword>
<dbReference type="InterPro" id="IPR013647">
    <property type="entry name" value="OligopepF_N_dom"/>
</dbReference>
<dbReference type="Proteomes" id="UP001321804">
    <property type="component" value="Chromosome"/>
</dbReference>
<proteinExistence type="inferred from homology"/>